<dbReference type="EMBL" id="WOCE01000008">
    <property type="protein sequence ID" value="KAE9608711.1"/>
    <property type="molecule type" value="Genomic_DNA"/>
</dbReference>
<evidence type="ECO:0000256" key="7">
    <source>
        <dbReference type="ARBA" id="ARBA00022481"/>
    </source>
</evidence>
<evidence type="ECO:0000256" key="10">
    <source>
        <dbReference type="ARBA" id="ARBA00023242"/>
    </source>
</evidence>
<dbReference type="GO" id="GO:0003677">
    <property type="term" value="F:DNA binding"/>
    <property type="evidence" value="ECO:0007669"/>
    <property type="project" value="UniProtKB-KW"/>
</dbReference>
<accession>A0A6A4Q4E2</accession>
<evidence type="ECO:0000256" key="3">
    <source>
        <dbReference type="ARBA" id="ARBA00004286"/>
    </source>
</evidence>
<dbReference type="PRINTS" id="PR00622">
    <property type="entry name" value="HISTONEH3"/>
</dbReference>
<dbReference type="SUPFAM" id="SSF47113">
    <property type="entry name" value="Histone-fold"/>
    <property type="match status" value="1"/>
</dbReference>
<reference evidence="14" key="1">
    <citation type="journal article" date="2020" name="Nat. Commun.">
        <title>Genome sequence of the cluster root forming white lupin.</title>
        <authorList>
            <person name="Hufnagel B."/>
            <person name="Marques A."/>
            <person name="Soriano A."/>
            <person name="Marques L."/>
            <person name="Divol F."/>
            <person name="Doumas P."/>
            <person name="Sallet E."/>
            <person name="Mancinotti D."/>
            <person name="Carrere S."/>
            <person name="Marande W."/>
            <person name="Arribat S."/>
            <person name="Keller J."/>
            <person name="Huneau C."/>
            <person name="Blein T."/>
            <person name="Aime D."/>
            <person name="Laguerre M."/>
            <person name="Taylor J."/>
            <person name="Schubert V."/>
            <person name="Nelson M."/>
            <person name="Geu-Flores F."/>
            <person name="Crespi M."/>
            <person name="Gallardo-Guerrero K."/>
            <person name="Delaux P.-M."/>
            <person name="Salse J."/>
            <person name="Berges H."/>
            <person name="Guyot R."/>
            <person name="Gouzy J."/>
            <person name="Peret B."/>
        </authorList>
    </citation>
    <scope>NUCLEOTIDE SEQUENCE [LARGE SCALE GENOMIC DNA]</scope>
    <source>
        <strain evidence="14">cv. Amiga</strain>
    </source>
</reference>
<evidence type="ECO:0000256" key="6">
    <source>
        <dbReference type="ARBA" id="ARBA00022454"/>
    </source>
</evidence>
<comment type="caution">
    <text evidence="13">The sequence shown here is derived from an EMBL/GenBank/DDBJ whole genome shotgun (WGS) entry which is preliminary data.</text>
</comment>
<evidence type="ECO:0000256" key="2">
    <source>
        <dbReference type="ARBA" id="ARBA00004123"/>
    </source>
</evidence>
<dbReference type="GO" id="GO:0046982">
    <property type="term" value="F:protein heterodimerization activity"/>
    <property type="evidence" value="ECO:0007669"/>
    <property type="project" value="InterPro"/>
</dbReference>
<keyword evidence="11" id="KW-0544">Nucleosome core</keyword>
<keyword evidence="6" id="KW-0158">Chromosome</keyword>
<dbReference type="CDD" id="cd22911">
    <property type="entry name" value="HFD_H3"/>
    <property type="match status" value="1"/>
</dbReference>
<proteinExistence type="inferred from homology"/>
<dbReference type="GO" id="GO:0000786">
    <property type="term" value="C:nucleosome"/>
    <property type="evidence" value="ECO:0007669"/>
    <property type="project" value="UniProtKB-KW"/>
</dbReference>
<dbReference type="InterPro" id="IPR009072">
    <property type="entry name" value="Histone-fold"/>
</dbReference>
<dbReference type="Proteomes" id="UP000447434">
    <property type="component" value="Chromosome 8"/>
</dbReference>
<comment type="subcellular location">
    <subcellularLocation>
        <location evidence="3">Chromosome</location>
    </subcellularLocation>
    <subcellularLocation>
        <location evidence="2">Nucleus</location>
    </subcellularLocation>
</comment>
<dbReference type="SMART" id="SM00428">
    <property type="entry name" value="H3"/>
    <property type="match status" value="1"/>
</dbReference>
<keyword evidence="9" id="KW-0238">DNA-binding</keyword>
<dbReference type="PANTHER" id="PTHR11426">
    <property type="entry name" value="HISTONE H3"/>
    <property type="match status" value="1"/>
</dbReference>
<keyword evidence="8" id="KW-0007">Acetylation</keyword>
<keyword evidence="10" id="KW-0539">Nucleus</keyword>
<keyword evidence="14" id="KW-1185">Reference proteome</keyword>
<evidence type="ECO:0000256" key="5">
    <source>
        <dbReference type="ARBA" id="ARBA00011538"/>
    </source>
</evidence>
<evidence type="ECO:0000313" key="13">
    <source>
        <dbReference type="EMBL" id="KAE9608711.1"/>
    </source>
</evidence>
<dbReference type="GO" id="GO:0030527">
    <property type="term" value="F:structural constituent of chromatin"/>
    <property type="evidence" value="ECO:0007669"/>
    <property type="project" value="InterPro"/>
</dbReference>
<dbReference type="InterPro" id="IPR007125">
    <property type="entry name" value="H2A/H2B/H3"/>
</dbReference>
<comment type="similarity">
    <text evidence="4">Belongs to the histone H3 family.</text>
</comment>
<dbReference type="Gene3D" id="1.10.20.10">
    <property type="entry name" value="Histone, subunit A"/>
    <property type="match status" value="1"/>
</dbReference>
<evidence type="ECO:0000256" key="11">
    <source>
        <dbReference type="ARBA" id="ARBA00023269"/>
    </source>
</evidence>
<sequence>MVRAMQTARIFTYGKIPRMSLALIAARKSTTRIGRVKKYHRFRHGSVALKEIRKYQKSTENLISKLPFQRLVQEIGQKIKPGLRFQSMAISTLQEASETYLVKLFEDSIFCAKHAKRVTIIPDDMKLARRMKGRRFSVCER</sequence>
<name>A0A6A4Q4E2_LUPAL</name>
<protein>
    <submittedName>
        <fullName evidence="13">Putative transcription factor Hap3/NF-YB family</fullName>
    </submittedName>
</protein>
<dbReference type="GO" id="GO:0005634">
    <property type="term" value="C:nucleus"/>
    <property type="evidence" value="ECO:0007669"/>
    <property type="project" value="UniProtKB-SubCell"/>
</dbReference>
<evidence type="ECO:0000259" key="12">
    <source>
        <dbReference type="Pfam" id="PF00125"/>
    </source>
</evidence>
<dbReference type="Pfam" id="PF00125">
    <property type="entry name" value="Histone"/>
    <property type="match status" value="1"/>
</dbReference>
<comment type="function">
    <text evidence="1">Core component of nucleosome. Nucleosomes wrap and compact DNA into chromatin, limiting DNA accessibility to the cellular machineries which require DNA as a template. Histones thereby play a central role in transcription regulation, DNA repair, DNA replication and chromosomal stability. DNA accessibility is regulated via a complex set of post-translational modifications of histones, also called histone code, and nucleosome remodeling.</text>
</comment>
<evidence type="ECO:0000256" key="9">
    <source>
        <dbReference type="ARBA" id="ARBA00023125"/>
    </source>
</evidence>
<dbReference type="PROSITE" id="PS00959">
    <property type="entry name" value="HISTONE_H3_2"/>
    <property type="match status" value="1"/>
</dbReference>
<feature type="domain" description="Core Histone H2A/H2B/H3" evidence="12">
    <location>
        <begin position="44"/>
        <end position="130"/>
    </location>
</feature>
<evidence type="ECO:0000256" key="1">
    <source>
        <dbReference type="ARBA" id="ARBA00002001"/>
    </source>
</evidence>
<keyword evidence="7" id="KW-0488">Methylation</keyword>
<evidence type="ECO:0000256" key="8">
    <source>
        <dbReference type="ARBA" id="ARBA00022990"/>
    </source>
</evidence>
<dbReference type="OrthoDB" id="4025405at2759"/>
<dbReference type="AlphaFoldDB" id="A0A6A4Q4E2"/>
<dbReference type="InterPro" id="IPR000164">
    <property type="entry name" value="Histone_H3/CENP-A"/>
</dbReference>
<organism evidence="13 14">
    <name type="scientific">Lupinus albus</name>
    <name type="common">White lupine</name>
    <name type="synonym">Lupinus termis</name>
    <dbReference type="NCBI Taxonomy" id="3870"/>
    <lineage>
        <taxon>Eukaryota</taxon>
        <taxon>Viridiplantae</taxon>
        <taxon>Streptophyta</taxon>
        <taxon>Embryophyta</taxon>
        <taxon>Tracheophyta</taxon>
        <taxon>Spermatophyta</taxon>
        <taxon>Magnoliopsida</taxon>
        <taxon>eudicotyledons</taxon>
        <taxon>Gunneridae</taxon>
        <taxon>Pentapetalae</taxon>
        <taxon>rosids</taxon>
        <taxon>fabids</taxon>
        <taxon>Fabales</taxon>
        <taxon>Fabaceae</taxon>
        <taxon>Papilionoideae</taxon>
        <taxon>50 kb inversion clade</taxon>
        <taxon>genistoids sensu lato</taxon>
        <taxon>core genistoids</taxon>
        <taxon>Genisteae</taxon>
        <taxon>Lupinus</taxon>
    </lineage>
</organism>
<evidence type="ECO:0000313" key="14">
    <source>
        <dbReference type="Proteomes" id="UP000447434"/>
    </source>
</evidence>
<gene>
    <name evidence="13" type="ORF">Lalb_Chr08g0238561</name>
</gene>
<dbReference type="FunFam" id="1.10.20.10:FF:000096">
    <property type="entry name" value="Histone H3"/>
    <property type="match status" value="1"/>
</dbReference>
<evidence type="ECO:0000256" key="4">
    <source>
        <dbReference type="ARBA" id="ARBA00010343"/>
    </source>
</evidence>
<comment type="subunit">
    <text evidence="5">The nucleosome is a histone octamer containing two molecules each of H2A, H2B, H3 and H4 assembled in one H3-H4 heterotetramer and two H2A-H2B heterodimers. The octamer wraps approximately 147 bp of DNA.</text>
</comment>